<reference evidence="2 3" key="1">
    <citation type="submission" date="2019-04" db="EMBL/GenBank/DDBJ databases">
        <title>Phreatobacter aquaticus sp. nov.</title>
        <authorList>
            <person name="Choi A."/>
            <person name="Baek K."/>
        </authorList>
    </citation>
    <scope>NUCLEOTIDE SEQUENCE [LARGE SCALE GENOMIC DNA]</scope>
    <source>
        <strain evidence="2 3">NMCR1094</strain>
    </source>
</reference>
<organism evidence="2 3">
    <name type="scientific">Phreatobacter aquaticus</name>
    <dbReference type="NCBI Taxonomy" id="2570229"/>
    <lineage>
        <taxon>Bacteria</taxon>
        <taxon>Pseudomonadati</taxon>
        <taxon>Pseudomonadota</taxon>
        <taxon>Alphaproteobacteria</taxon>
        <taxon>Hyphomicrobiales</taxon>
        <taxon>Phreatobacteraceae</taxon>
        <taxon>Phreatobacter</taxon>
    </lineage>
</organism>
<gene>
    <name evidence="2" type="ORF">E8L99_16020</name>
</gene>
<keyword evidence="1" id="KW-1133">Transmembrane helix</keyword>
<feature type="transmembrane region" description="Helical" evidence="1">
    <location>
        <begin position="44"/>
        <end position="64"/>
    </location>
</feature>
<keyword evidence="3" id="KW-1185">Reference proteome</keyword>
<dbReference type="AlphaFoldDB" id="A0A4D7QNH5"/>
<sequence length="88" mass="9343">MHEKWDDPEINWRVVRALLILAPFLFTGTYLLSLAQRASSFHSLIIAGIALGMCLGSAAIIHLFRSGAGPIFAGIAVAIGLLGALLGR</sequence>
<keyword evidence="1" id="KW-0812">Transmembrane</keyword>
<accession>A0A4D7QNH5</accession>
<feature type="transmembrane region" description="Helical" evidence="1">
    <location>
        <begin position="70"/>
        <end position="87"/>
    </location>
</feature>
<evidence type="ECO:0000313" key="2">
    <source>
        <dbReference type="EMBL" id="QCK87159.1"/>
    </source>
</evidence>
<protein>
    <submittedName>
        <fullName evidence="2">Uncharacterized protein</fullName>
    </submittedName>
</protein>
<keyword evidence="1" id="KW-0472">Membrane</keyword>
<evidence type="ECO:0000256" key="1">
    <source>
        <dbReference type="SAM" id="Phobius"/>
    </source>
</evidence>
<feature type="transmembrane region" description="Helical" evidence="1">
    <location>
        <begin position="12"/>
        <end position="32"/>
    </location>
</feature>
<dbReference type="RefSeq" id="WP_137100488.1">
    <property type="nucleotide sequence ID" value="NZ_CP039865.1"/>
</dbReference>
<name>A0A4D7QNH5_9HYPH</name>
<dbReference type="Proteomes" id="UP000298588">
    <property type="component" value="Chromosome"/>
</dbReference>
<dbReference type="KEGG" id="paqt:E8L99_16020"/>
<evidence type="ECO:0000313" key="3">
    <source>
        <dbReference type="Proteomes" id="UP000298588"/>
    </source>
</evidence>
<dbReference type="OrthoDB" id="10013930at2"/>
<proteinExistence type="predicted"/>
<dbReference type="EMBL" id="CP039865">
    <property type="protein sequence ID" value="QCK87159.1"/>
    <property type="molecule type" value="Genomic_DNA"/>
</dbReference>